<keyword evidence="3" id="KW-1185">Reference proteome</keyword>
<gene>
    <name evidence="2" type="ORF">GO621_07095</name>
</gene>
<dbReference type="Proteomes" id="UP000462014">
    <property type="component" value="Unassembled WGS sequence"/>
</dbReference>
<proteinExistence type="predicted"/>
<evidence type="ECO:0000256" key="1">
    <source>
        <dbReference type="SAM" id="Phobius"/>
    </source>
</evidence>
<reference evidence="2 3" key="1">
    <citation type="submission" date="2019-12" db="EMBL/GenBank/DDBJ databases">
        <title>Mucilaginibacter sp. HMF7410 genome sequencing and assembly.</title>
        <authorList>
            <person name="Kang H."/>
            <person name="Cha I."/>
            <person name="Kim H."/>
            <person name="Joh K."/>
        </authorList>
    </citation>
    <scope>NUCLEOTIDE SEQUENCE [LARGE SCALE GENOMIC DNA]</scope>
    <source>
        <strain evidence="2 3">HMF7410</strain>
    </source>
</reference>
<evidence type="ECO:0000313" key="3">
    <source>
        <dbReference type="Proteomes" id="UP000462014"/>
    </source>
</evidence>
<keyword evidence="1" id="KW-1133">Transmembrane helix</keyword>
<feature type="transmembrane region" description="Helical" evidence="1">
    <location>
        <begin position="28"/>
        <end position="50"/>
    </location>
</feature>
<dbReference type="EMBL" id="WPIK01000005">
    <property type="protein sequence ID" value="MVN21299.1"/>
    <property type="molecule type" value="Genomic_DNA"/>
</dbReference>
<organism evidence="2 3">
    <name type="scientific">Mucilaginibacter arboris</name>
    <dbReference type="NCBI Taxonomy" id="2682090"/>
    <lineage>
        <taxon>Bacteria</taxon>
        <taxon>Pseudomonadati</taxon>
        <taxon>Bacteroidota</taxon>
        <taxon>Sphingobacteriia</taxon>
        <taxon>Sphingobacteriales</taxon>
        <taxon>Sphingobacteriaceae</taxon>
        <taxon>Mucilaginibacter</taxon>
    </lineage>
</organism>
<dbReference type="PANTHER" id="PTHR37309">
    <property type="entry name" value="SLR0284 PROTEIN"/>
    <property type="match status" value="1"/>
</dbReference>
<protein>
    <submittedName>
        <fullName evidence="2">Phage holin family protein</fullName>
    </submittedName>
</protein>
<feature type="transmembrane region" description="Helical" evidence="1">
    <location>
        <begin position="89"/>
        <end position="109"/>
    </location>
</feature>
<accession>A0A7K1SVC4</accession>
<dbReference type="RefSeq" id="WP_157565514.1">
    <property type="nucleotide sequence ID" value="NZ_WPIK01000005.1"/>
</dbReference>
<evidence type="ECO:0000313" key="2">
    <source>
        <dbReference type="EMBL" id="MVN21299.1"/>
    </source>
</evidence>
<dbReference type="AlphaFoldDB" id="A0A7K1SVC4"/>
<dbReference type="PANTHER" id="PTHR37309:SF1">
    <property type="entry name" value="SLR0284 PROTEIN"/>
    <property type="match status" value="1"/>
</dbReference>
<comment type="caution">
    <text evidence="2">The sequence shown here is derived from an EMBL/GenBank/DDBJ whole genome shotgun (WGS) entry which is preliminary data.</text>
</comment>
<sequence>MRFIIEILLTGLAVFIAAHVIPGVHVNGYFTAVLTGVLLAVVNATIGFILRILTFPINILTLGLLSFIITVCMVLLVSSMLSGFSVDGFFTAALFAIVLAVLKMIFGAFETR</sequence>
<keyword evidence="1" id="KW-0472">Membrane</keyword>
<name>A0A7K1SVC4_9SPHI</name>
<keyword evidence="1" id="KW-0812">Transmembrane</keyword>
<feature type="transmembrane region" description="Helical" evidence="1">
    <location>
        <begin position="57"/>
        <end position="77"/>
    </location>
</feature>
<dbReference type="Pfam" id="PF04020">
    <property type="entry name" value="Phage_holin_4_2"/>
    <property type="match status" value="1"/>
</dbReference>
<dbReference type="InterPro" id="IPR007165">
    <property type="entry name" value="Phage_holin_4_2"/>
</dbReference>